<gene>
    <name evidence="10" type="ORF">A2V95_03500</name>
</gene>
<evidence type="ECO:0000256" key="3">
    <source>
        <dbReference type="ARBA" id="ARBA00022475"/>
    </source>
</evidence>
<dbReference type="PANTHER" id="PTHR30012:SF0">
    <property type="entry name" value="TYPE II SECRETION SYSTEM PROTEIN F-RELATED"/>
    <property type="match status" value="1"/>
</dbReference>
<dbReference type="InterPro" id="IPR042094">
    <property type="entry name" value="T2SS_GspF_sf"/>
</dbReference>
<comment type="similarity">
    <text evidence="2">Belongs to the GSP F family.</text>
</comment>
<organism evidence="10 11">
    <name type="scientific">Candidatus Kuenenbacteria bacterium RBG_16_41_7</name>
    <dbReference type="NCBI Taxonomy" id="1798560"/>
    <lineage>
        <taxon>Bacteria</taxon>
        <taxon>Candidatus Kueneniibacteriota</taxon>
    </lineage>
</organism>
<dbReference type="EMBL" id="MFMV01000040">
    <property type="protein sequence ID" value="OGG95717.1"/>
    <property type="molecule type" value="Genomic_DNA"/>
</dbReference>
<evidence type="ECO:0000256" key="1">
    <source>
        <dbReference type="ARBA" id="ARBA00004429"/>
    </source>
</evidence>
<evidence type="ECO:0000256" key="6">
    <source>
        <dbReference type="ARBA" id="ARBA00022989"/>
    </source>
</evidence>
<dbReference type="GO" id="GO:0005886">
    <property type="term" value="C:plasma membrane"/>
    <property type="evidence" value="ECO:0007669"/>
    <property type="project" value="UniProtKB-SubCell"/>
</dbReference>
<evidence type="ECO:0000256" key="5">
    <source>
        <dbReference type="ARBA" id="ARBA00022692"/>
    </source>
</evidence>
<comment type="subcellular location">
    <subcellularLocation>
        <location evidence="1">Cell inner membrane</location>
        <topology evidence="1">Multi-pass membrane protein</topology>
    </subcellularLocation>
</comment>
<sequence>MFAQEKIKEESGLSYWQKAKRYLANLQKIKLREKIFFVQNLRIMIKGGLALGQALRTIAEQVSNTLFKEILTNICQDVEGGMAFSKALEKHPKVFSQLFVSMIKSGELSGDFENVLERLHTQMKRDHDLIAKVKGAMIYPAVVLAAMLGIGAAMMIFVIPKLVSIFDEFEAQLPLPTRVLIAVSKFLTANGLLAGLIIIVLLILFIKYYKSQAGRLFFHKLFLHLPILKTIIIKINLARFCRTTS</sequence>
<dbReference type="Proteomes" id="UP000178149">
    <property type="component" value="Unassembled WGS sequence"/>
</dbReference>
<keyword evidence="3" id="KW-1003">Cell membrane</keyword>
<dbReference type="FunFam" id="1.20.81.30:FF:000001">
    <property type="entry name" value="Type II secretion system protein F"/>
    <property type="match status" value="1"/>
</dbReference>
<feature type="transmembrane region" description="Helical" evidence="8">
    <location>
        <begin position="179"/>
        <end position="206"/>
    </location>
</feature>
<evidence type="ECO:0000313" key="11">
    <source>
        <dbReference type="Proteomes" id="UP000178149"/>
    </source>
</evidence>
<evidence type="ECO:0000256" key="7">
    <source>
        <dbReference type="ARBA" id="ARBA00023136"/>
    </source>
</evidence>
<keyword evidence="5 8" id="KW-0812">Transmembrane</keyword>
<comment type="caution">
    <text evidence="10">The sequence shown here is derived from an EMBL/GenBank/DDBJ whole genome shotgun (WGS) entry which is preliminary data.</text>
</comment>
<proteinExistence type="inferred from homology"/>
<keyword evidence="7 8" id="KW-0472">Membrane</keyword>
<keyword evidence="4" id="KW-0997">Cell inner membrane</keyword>
<dbReference type="PANTHER" id="PTHR30012">
    <property type="entry name" value="GENERAL SECRETION PATHWAY PROTEIN"/>
    <property type="match status" value="1"/>
</dbReference>
<dbReference type="Gene3D" id="1.20.81.30">
    <property type="entry name" value="Type II secretion system (T2SS), domain F"/>
    <property type="match status" value="1"/>
</dbReference>
<dbReference type="InterPro" id="IPR018076">
    <property type="entry name" value="T2SS_GspF_dom"/>
</dbReference>
<feature type="transmembrane region" description="Helical" evidence="8">
    <location>
        <begin position="137"/>
        <end position="159"/>
    </location>
</feature>
<dbReference type="AlphaFoldDB" id="A0A1F6GC77"/>
<protein>
    <recommendedName>
        <fullName evidence="9">Type II secretion system protein GspF domain-containing protein</fullName>
    </recommendedName>
</protein>
<evidence type="ECO:0000256" key="4">
    <source>
        <dbReference type="ARBA" id="ARBA00022519"/>
    </source>
</evidence>
<name>A0A1F6GC77_9BACT</name>
<reference evidence="10 11" key="1">
    <citation type="journal article" date="2016" name="Nat. Commun.">
        <title>Thousands of microbial genomes shed light on interconnected biogeochemical processes in an aquifer system.</title>
        <authorList>
            <person name="Anantharaman K."/>
            <person name="Brown C.T."/>
            <person name="Hug L.A."/>
            <person name="Sharon I."/>
            <person name="Castelle C.J."/>
            <person name="Probst A.J."/>
            <person name="Thomas B.C."/>
            <person name="Singh A."/>
            <person name="Wilkins M.J."/>
            <person name="Karaoz U."/>
            <person name="Brodie E.L."/>
            <person name="Williams K.H."/>
            <person name="Hubbard S.S."/>
            <person name="Banfield J.F."/>
        </authorList>
    </citation>
    <scope>NUCLEOTIDE SEQUENCE [LARGE SCALE GENOMIC DNA]</scope>
</reference>
<evidence type="ECO:0000259" key="9">
    <source>
        <dbReference type="Pfam" id="PF00482"/>
    </source>
</evidence>
<accession>A0A1F6GC77</accession>
<evidence type="ECO:0000256" key="8">
    <source>
        <dbReference type="SAM" id="Phobius"/>
    </source>
</evidence>
<keyword evidence="6 8" id="KW-1133">Transmembrane helix</keyword>
<dbReference type="InterPro" id="IPR003004">
    <property type="entry name" value="GspF/PilC"/>
</dbReference>
<evidence type="ECO:0000256" key="2">
    <source>
        <dbReference type="ARBA" id="ARBA00005745"/>
    </source>
</evidence>
<feature type="domain" description="Type II secretion system protein GspF" evidence="9">
    <location>
        <begin position="37"/>
        <end position="160"/>
    </location>
</feature>
<dbReference type="Pfam" id="PF00482">
    <property type="entry name" value="T2SSF"/>
    <property type="match status" value="1"/>
</dbReference>
<evidence type="ECO:0000313" key="10">
    <source>
        <dbReference type="EMBL" id="OGG95717.1"/>
    </source>
</evidence>